<evidence type="ECO:0000256" key="2">
    <source>
        <dbReference type="ARBA" id="ARBA00022741"/>
    </source>
</evidence>
<keyword evidence="5 8" id="KW-1133">Transmembrane helix</keyword>
<feature type="transmembrane region" description="Helical" evidence="10">
    <location>
        <begin position="732"/>
        <end position="751"/>
    </location>
</feature>
<dbReference type="GO" id="GO:0016320">
    <property type="term" value="P:endoplasmic reticulum membrane fusion"/>
    <property type="evidence" value="ECO:0007669"/>
    <property type="project" value="TreeGrafter"/>
</dbReference>
<dbReference type="VEuPathDB" id="FungiDB:I303_04472"/>
<keyword evidence="1 8" id="KW-0812">Transmembrane</keyword>
<reference evidence="13" key="2">
    <citation type="submission" date="2013-07" db="EMBL/GenBank/DDBJ databases">
        <authorList>
            <consortium name="The Broad Institute Genome Sequencing Platform"/>
            <person name="Cuomo C."/>
            <person name="Litvintseva A."/>
            <person name="Chen Y."/>
            <person name="Heitman J."/>
            <person name="Sun S."/>
            <person name="Springer D."/>
            <person name="Dromer F."/>
            <person name="Young S.K."/>
            <person name="Zeng Q."/>
            <person name="Gargeya S."/>
            <person name="Fitzgerald M."/>
            <person name="Abouelleil A."/>
            <person name="Alvarado L."/>
            <person name="Berlin A.M."/>
            <person name="Chapman S.B."/>
            <person name="Dewar J."/>
            <person name="Goldberg J."/>
            <person name="Griggs A."/>
            <person name="Gujja S."/>
            <person name="Hansen M."/>
            <person name="Howarth C."/>
            <person name="Imamovic A."/>
            <person name="Larimer J."/>
            <person name="McCowan C."/>
            <person name="Murphy C."/>
            <person name="Pearson M."/>
            <person name="Priest M."/>
            <person name="Roberts A."/>
            <person name="Saif S."/>
            <person name="Shea T."/>
            <person name="Sykes S."/>
            <person name="Wortman J."/>
            <person name="Nusbaum C."/>
            <person name="Birren B."/>
        </authorList>
    </citation>
    <scope>NUCLEOTIDE SEQUENCE</scope>
    <source>
        <strain evidence="13">CBS 10117</strain>
    </source>
</reference>
<keyword evidence="3 8" id="KW-0378">Hydrolase</keyword>
<dbReference type="GeneID" id="28968171"/>
<dbReference type="CDD" id="cd01851">
    <property type="entry name" value="GBP"/>
    <property type="match status" value="1"/>
</dbReference>
<dbReference type="InterPro" id="IPR030386">
    <property type="entry name" value="G_GB1_RHD3_dom"/>
</dbReference>
<evidence type="ECO:0000256" key="1">
    <source>
        <dbReference type="ARBA" id="ARBA00022692"/>
    </source>
</evidence>
<dbReference type="RefSeq" id="XP_018262982.1">
    <property type="nucleotide sequence ID" value="XM_018407771.1"/>
</dbReference>
<dbReference type="GO" id="GO:0005525">
    <property type="term" value="F:GTP binding"/>
    <property type="evidence" value="ECO:0007669"/>
    <property type="project" value="UniProtKB-UniRule"/>
</dbReference>
<dbReference type="SUPFAM" id="SSF52540">
    <property type="entry name" value="P-loop containing nucleoside triphosphate hydrolases"/>
    <property type="match status" value="1"/>
</dbReference>
<name>A0A1A6A4Z0_9TREE</name>
<dbReference type="OrthoDB" id="1597724at2759"/>
<evidence type="ECO:0000259" key="11">
    <source>
        <dbReference type="PROSITE" id="PS51715"/>
    </source>
</evidence>
<dbReference type="STRING" id="1296121.A0A1A6A4Z0"/>
<keyword evidence="2 8" id="KW-0547">Nucleotide-binding</keyword>
<keyword evidence="7 8" id="KW-0472">Membrane</keyword>
<feature type="topological domain" description="Cytoplasmic" evidence="8">
    <location>
        <begin position="1"/>
        <end position="729"/>
    </location>
</feature>
<dbReference type="InterPro" id="IPR008803">
    <property type="entry name" value="RHD3/Sey1"/>
</dbReference>
<dbReference type="FunFam" id="3.40.50.300:FF:000727">
    <property type="entry name" value="Protein SEY1 homolog"/>
    <property type="match status" value="1"/>
</dbReference>
<proteinExistence type="inferred from homology"/>
<feature type="compositionally biased region" description="Polar residues" evidence="9">
    <location>
        <begin position="48"/>
        <end position="64"/>
    </location>
</feature>
<dbReference type="GO" id="GO:0003924">
    <property type="term" value="F:GTPase activity"/>
    <property type="evidence" value="ECO:0007669"/>
    <property type="project" value="UniProtKB-UniRule"/>
</dbReference>
<evidence type="ECO:0000256" key="10">
    <source>
        <dbReference type="SAM" id="Phobius"/>
    </source>
</evidence>
<evidence type="ECO:0000256" key="3">
    <source>
        <dbReference type="ARBA" id="ARBA00022801"/>
    </source>
</evidence>
<protein>
    <submittedName>
        <fullName evidence="12">Protein SEY1</fullName>
    </submittedName>
</protein>
<reference evidence="12" key="1">
    <citation type="submission" date="2013-07" db="EMBL/GenBank/DDBJ databases">
        <title>The Genome Sequence of Cryptococcus dejecticola CBS10117.</title>
        <authorList>
            <consortium name="The Broad Institute Genome Sequencing Platform"/>
            <person name="Cuomo C."/>
            <person name="Litvintseva A."/>
            <person name="Chen Y."/>
            <person name="Heitman J."/>
            <person name="Sun S."/>
            <person name="Springer D."/>
            <person name="Dromer F."/>
            <person name="Young S.K."/>
            <person name="Zeng Q."/>
            <person name="Gargeya S."/>
            <person name="Fitzgerald M."/>
            <person name="Abouelleil A."/>
            <person name="Alvarado L."/>
            <person name="Berlin A.M."/>
            <person name="Chapman S.B."/>
            <person name="Dewar J."/>
            <person name="Goldberg J."/>
            <person name="Griggs A."/>
            <person name="Gujja S."/>
            <person name="Hansen M."/>
            <person name="Howarth C."/>
            <person name="Imamovic A."/>
            <person name="Larimer J."/>
            <person name="McCowan C."/>
            <person name="Murphy C."/>
            <person name="Pearson M."/>
            <person name="Priest M."/>
            <person name="Roberts A."/>
            <person name="Saif S."/>
            <person name="Shea T."/>
            <person name="Sykes S."/>
            <person name="Wortman J."/>
            <person name="Nusbaum C."/>
            <person name="Birren B."/>
        </authorList>
    </citation>
    <scope>NUCLEOTIDE SEQUENCE [LARGE SCALE GENOMIC DNA]</scope>
    <source>
        <strain evidence="12">CBS 10117</strain>
    </source>
</reference>
<sequence>MNQTPEIAAGLLANPPPELQRILDDPRTTEDARQAVKDVSIVSPPPVQNSLGTSHKDSNGTNHSGEGRLQIVNEHQEFTKELSPYLGKWGLLDKGFAYDVVSVFGSQSTGKSTLLNRLFGTSFDVMDESKRQQTTKGIWMCPSSYGNTLVMDVEGTDGRERGEDQDFERKSALFSLASTEVLIVNLWEHQIGLYNGANMGLLKTVFEVNLGLFGGGGDSSKPKTQEKTLILFVIRDHVGATPVSNLTATLTQDMEKIWASLSKPSHLADATLASYFDLSFATLPHKVLMPEKFESEVLELRKRFTDRSRPDYVFQPSYHKRIPADGVGFYMEGIWQQVLTNKDLDLPTQQELLAQFRCDELSAAVTETFLASSKIVRKPVEAGQVVEGLGALMRDWLETALGKFDRDASRYHAGVYQRKRLDLLAGLHASLSSLFLGQLKNLHKIETAKFSKDIVRGTKEVGYDFAKVVNEGSENARQRFLDGAKEVKIDGTDWEYEHELALLDEDLKSIADRCRADETKKMVNTIERNVKRQLLEPVEVALSQPSVKMWDVVLKTYKEVSEDAERSYLTKAKTYNCSEEENEAALSSLRARTWLSLRRKLEEQTSDATILATLRTTFEERFRYDESGVPRVWKPEDDIESAFTKAKEETLSLLPIFSSISPTSPSLLPALPSPESTFDIESDPIPFDPSTAFVLLSPTKILSLESRFKREADAAYVEAKRSMVSSVAQVPLWMYGILVVLGWNEAMAVLFNPLYFAMLLVLGASAYIILQLGLAGPLLQVTRTVLFEVKRIATDRLREAFKEIPEAQRVLNTPYLANSSTSSPNATTATTSDGLRNEERNKGDLLAEKMLEK</sequence>
<dbReference type="PANTHER" id="PTHR45923">
    <property type="entry name" value="PROTEIN SEY1"/>
    <property type="match status" value="1"/>
</dbReference>
<evidence type="ECO:0000256" key="7">
    <source>
        <dbReference type="ARBA" id="ARBA00023136"/>
    </source>
</evidence>
<feature type="region of interest" description="Disordered" evidence="9">
    <location>
        <begin position="816"/>
        <end position="843"/>
    </location>
</feature>
<feature type="binding site" evidence="8">
    <location>
        <begin position="105"/>
        <end position="112"/>
    </location>
    <ligand>
        <name>GTP</name>
        <dbReference type="ChEBI" id="CHEBI:37565"/>
    </ligand>
</feature>
<dbReference type="PANTHER" id="PTHR45923:SF2">
    <property type="entry name" value="PROTEIN SEY1"/>
    <property type="match status" value="1"/>
</dbReference>
<dbReference type="InterPro" id="IPR046758">
    <property type="entry name" value="Sey1/RHD3-like_3HB"/>
</dbReference>
<comment type="subcellular location">
    <subcellularLocation>
        <location evidence="8">Endoplasmic reticulum membrane</location>
        <topology evidence="8">Multi-pass membrane protein</topology>
    </subcellularLocation>
    <text evidence="8">Enriched in the cortical ER. Concentrated in punctae along the ER tubules.</text>
</comment>
<evidence type="ECO:0000313" key="12">
    <source>
        <dbReference type="EMBL" id="OBR85140.1"/>
    </source>
</evidence>
<keyword evidence="4 8" id="KW-0256">Endoplasmic reticulum</keyword>
<accession>A0A1A6A4Z0</accession>
<dbReference type="PROSITE" id="PS51715">
    <property type="entry name" value="G_GB1_RHD3"/>
    <property type="match status" value="1"/>
</dbReference>
<keyword evidence="14" id="KW-1185">Reference proteome</keyword>
<feature type="transmembrane region" description="Helical" evidence="10">
    <location>
        <begin position="758"/>
        <end position="779"/>
    </location>
</feature>
<evidence type="ECO:0000313" key="14">
    <source>
        <dbReference type="Proteomes" id="UP000078595"/>
    </source>
</evidence>
<reference evidence="13" key="3">
    <citation type="submission" date="2024-02" db="EMBL/GenBank/DDBJ databases">
        <title>Comparative genomics of Cryptococcus and Kwoniella reveals pathogenesis evolution and contrasting modes of karyotype evolution via chromosome fusion or intercentromeric recombination.</title>
        <authorList>
            <person name="Coelho M.A."/>
            <person name="David-Palma M."/>
            <person name="Shea T."/>
            <person name="Bowers K."/>
            <person name="McGinley-Smith S."/>
            <person name="Mohammad A.W."/>
            <person name="Gnirke A."/>
            <person name="Yurkov A.M."/>
            <person name="Nowrousian M."/>
            <person name="Sun S."/>
            <person name="Cuomo C.A."/>
            <person name="Heitman J."/>
        </authorList>
    </citation>
    <scope>NUCLEOTIDE SEQUENCE</scope>
    <source>
        <strain evidence="13">CBS 10117</strain>
    </source>
</reference>
<organism evidence="12">
    <name type="scientific">Kwoniella dejecticola CBS 10117</name>
    <dbReference type="NCBI Taxonomy" id="1296121"/>
    <lineage>
        <taxon>Eukaryota</taxon>
        <taxon>Fungi</taxon>
        <taxon>Dikarya</taxon>
        <taxon>Basidiomycota</taxon>
        <taxon>Agaricomycotina</taxon>
        <taxon>Tremellomycetes</taxon>
        <taxon>Tremellales</taxon>
        <taxon>Cryptococcaceae</taxon>
        <taxon>Kwoniella</taxon>
    </lineage>
</organism>
<dbReference type="Pfam" id="PF05879">
    <property type="entry name" value="RHD3_GTPase"/>
    <property type="match status" value="1"/>
</dbReference>
<feature type="domain" description="GB1/RHD3-type G" evidence="11">
    <location>
        <begin position="95"/>
        <end position="318"/>
    </location>
</feature>
<keyword evidence="6 8" id="KW-0342">GTP-binding</keyword>
<evidence type="ECO:0000256" key="5">
    <source>
        <dbReference type="ARBA" id="ARBA00022989"/>
    </source>
</evidence>
<comment type="similarity">
    <text evidence="8">Belongs to the TRAFAC class dynamin-like GTPase superfamily. GB1/RHD3 GTPase family. RHD3 subfamily.</text>
</comment>
<feature type="topological domain" description="Cytoplasmic" evidence="8">
    <location>
        <begin position="775"/>
        <end position="853"/>
    </location>
</feature>
<dbReference type="InterPro" id="IPR027417">
    <property type="entry name" value="P-loop_NTPase"/>
</dbReference>
<evidence type="ECO:0000256" key="6">
    <source>
        <dbReference type="ARBA" id="ARBA00023134"/>
    </source>
</evidence>
<dbReference type="KEGG" id="kdj:28968171"/>
<dbReference type="AlphaFoldDB" id="A0A1A6A4Z0"/>
<dbReference type="EMBL" id="CP144534">
    <property type="protein sequence ID" value="WWC61965.1"/>
    <property type="molecule type" value="Genomic_DNA"/>
</dbReference>
<feature type="region of interest" description="Disordered" evidence="9">
    <location>
        <begin position="26"/>
        <end position="66"/>
    </location>
</feature>
<gene>
    <name evidence="8" type="primary">SEY1</name>
    <name evidence="12" type="ORF">I303_04472</name>
    <name evidence="13" type="ORF">I303_104551</name>
</gene>
<evidence type="ECO:0000313" key="13">
    <source>
        <dbReference type="EMBL" id="WWC61965.1"/>
    </source>
</evidence>
<dbReference type="Pfam" id="PF20428">
    <property type="entry name" value="Sey1_3HB"/>
    <property type="match status" value="1"/>
</dbReference>
<dbReference type="EMBL" id="KI894031">
    <property type="protein sequence ID" value="OBR85140.1"/>
    <property type="molecule type" value="Genomic_DNA"/>
</dbReference>
<dbReference type="GO" id="GO:0005789">
    <property type="term" value="C:endoplasmic reticulum membrane"/>
    <property type="evidence" value="ECO:0007669"/>
    <property type="project" value="UniProtKB-SubCell"/>
</dbReference>
<evidence type="ECO:0000256" key="8">
    <source>
        <dbReference type="HAMAP-Rule" id="MF_03109"/>
    </source>
</evidence>
<feature type="compositionally biased region" description="Basic and acidic residues" evidence="9">
    <location>
        <begin position="26"/>
        <end position="36"/>
    </location>
</feature>
<dbReference type="HAMAP" id="MF_03109">
    <property type="entry name" value="Sey1"/>
    <property type="match status" value="1"/>
</dbReference>
<feature type="topological domain" description="Lumenal" evidence="8">
    <location>
        <begin position="751"/>
        <end position="753"/>
    </location>
</feature>
<evidence type="ECO:0000256" key="9">
    <source>
        <dbReference type="SAM" id="MobiDB-lite"/>
    </source>
</evidence>
<dbReference type="Gene3D" id="3.40.50.300">
    <property type="entry name" value="P-loop containing nucleotide triphosphate hydrolases"/>
    <property type="match status" value="1"/>
</dbReference>
<dbReference type="Proteomes" id="UP000078595">
    <property type="component" value="Chromosome 5"/>
</dbReference>
<evidence type="ECO:0000256" key="4">
    <source>
        <dbReference type="ARBA" id="ARBA00022824"/>
    </source>
</evidence>
<feature type="compositionally biased region" description="Low complexity" evidence="9">
    <location>
        <begin position="817"/>
        <end position="832"/>
    </location>
</feature>